<evidence type="ECO:0000256" key="13">
    <source>
        <dbReference type="ARBA" id="ARBA00022837"/>
    </source>
</evidence>
<dbReference type="InterPro" id="IPR005511">
    <property type="entry name" value="SMP-30"/>
</dbReference>
<comment type="catalytic activity">
    <reaction evidence="1">
        <text>D-glucono-1,5-lactone + H2O = D-gluconate + H(+)</text>
        <dbReference type="Rhea" id="RHEA:10440"/>
        <dbReference type="ChEBI" id="CHEBI:15377"/>
        <dbReference type="ChEBI" id="CHEBI:15378"/>
        <dbReference type="ChEBI" id="CHEBI:16217"/>
        <dbReference type="ChEBI" id="CHEBI:18391"/>
        <dbReference type="EC" id="3.1.1.17"/>
    </reaction>
</comment>
<evidence type="ECO:0000256" key="10">
    <source>
        <dbReference type="ARBA" id="ARBA00022490"/>
    </source>
</evidence>
<accession>A0ABQ8TXP2</accession>
<dbReference type="PRINTS" id="PR01791">
    <property type="entry name" value="REGUCALCIN"/>
</dbReference>
<evidence type="ECO:0000256" key="11">
    <source>
        <dbReference type="ARBA" id="ARBA00022723"/>
    </source>
</evidence>
<dbReference type="Proteomes" id="UP001148838">
    <property type="component" value="Unassembled WGS sequence"/>
</dbReference>
<dbReference type="PANTHER" id="PTHR10907:SF47">
    <property type="entry name" value="REGUCALCIN"/>
    <property type="match status" value="1"/>
</dbReference>
<comment type="subcellular location">
    <subcellularLocation>
        <location evidence="6">Cytoplasm</location>
    </subcellularLocation>
</comment>
<evidence type="ECO:0000256" key="2">
    <source>
        <dbReference type="ARBA" id="ARBA00001913"/>
    </source>
</evidence>
<evidence type="ECO:0000256" key="12">
    <source>
        <dbReference type="ARBA" id="ARBA00022801"/>
    </source>
</evidence>
<keyword evidence="10" id="KW-0963">Cytoplasm</keyword>
<dbReference type="PRINTS" id="PR01790">
    <property type="entry name" value="SMP30FAMILY"/>
</dbReference>
<keyword evidence="13" id="KW-0106">Calcium</keyword>
<evidence type="ECO:0000313" key="16">
    <source>
        <dbReference type="EMBL" id="KAJ4450045.1"/>
    </source>
</evidence>
<evidence type="ECO:0000256" key="14">
    <source>
        <dbReference type="ARBA" id="ARBA00032464"/>
    </source>
</evidence>
<evidence type="ECO:0000256" key="4">
    <source>
        <dbReference type="ARBA" id="ARBA00001946"/>
    </source>
</evidence>
<evidence type="ECO:0000259" key="15">
    <source>
        <dbReference type="Pfam" id="PF08450"/>
    </source>
</evidence>
<comment type="caution">
    <text evidence="16">The sequence shown here is derived from an EMBL/GenBank/DDBJ whole genome shotgun (WGS) entry which is preliminary data.</text>
</comment>
<comment type="cofactor">
    <cofactor evidence="2">
        <name>Ca(2+)</name>
        <dbReference type="ChEBI" id="CHEBI:29108"/>
    </cofactor>
</comment>
<feature type="domain" description="SMP-30/Gluconolactonase/LRE-like region" evidence="15">
    <location>
        <begin position="315"/>
        <end position="450"/>
    </location>
</feature>
<dbReference type="InterPro" id="IPR013658">
    <property type="entry name" value="SGL"/>
</dbReference>
<dbReference type="Pfam" id="PF08450">
    <property type="entry name" value="SGL"/>
    <property type="match status" value="2"/>
</dbReference>
<feature type="non-terminal residue" evidence="16">
    <location>
        <position position="1"/>
    </location>
</feature>
<dbReference type="InterPro" id="IPR011042">
    <property type="entry name" value="6-blade_b-propeller_TolB-like"/>
</dbReference>
<evidence type="ECO:0000256" key="3">
    <source>
        <dbReference type="ARBA" id="ARBA00001936"/>
    </source>
</evidence>
<evidence type="ECO:0000256" key="6">
    <source>
        <dbReference type="ARBA" id="ARBA00004496"/>
    </source>
</evidence>
<evidence type="ECO:0000256" key="8">
    <source>
        <dbReference type="ARBA" id="ARBA00013227"/>
    </source>
</evidence>
<evidence type="ECO:0000313" key="17">
    <source>
        <dbReference type="Proteomes" id="UP001148838"/>
    </source>
</evidence>
<evidence type="ECO:0000256" key="5">
    <source>
        <dbReference type="ARBA" id="ARBA00001947"/>
    </source>
</evidence>
<reference evidence="16 17" key="1">
    <citation type="journal article" date="2022" name="Allergy">
        <title>Genome assembly and annotation of Periplaneta americana reveal a comprehensive cockroach allergen profile.</title>
        <authorList>
            <person name="Wang L."/>
            <person name="Xiong Q."/>
            <person name="Saelim N."/>
            <person name="Wang L."/>
            <person name="Nong W."/>
            <person name="Wan A.T."/>
            <person name="Shi M."/>
            <person name="Liu X."/>
            <person name="Cao Q."/>
            <person name="Hui J.H.L."/>
            <person name="Sookrung N."/>
            <person name="Leung T.F."/>
            <person name="Tungtrongchitr A."/>
            <person name="Tsui S.K.W."/>
        </authorList>
    </citation>
    <scope>NUCLEOTIDE SEQUENCE [LARGE SCALE GENOMIC DNA]</scope>
    <source>
        <strain evidence="16">PWHHKU_190912</strain>
    </source>
</reference>
<gene>
    <name evidence="16" type="ORF">ANN_01452</name>
</gene>
<organism evidence="16 17">
    <name type="scientific">Periplaneta americana</name>
    <name type="common">American cockroach</name>
    <name type="synonym">Blatta americana</name>
    <dbReference type="NCBI Taxonomy" id="6978"/>
    <lineage>
        <taxon>Eukaryota</taxon>
        <taxon>Metazoa</taxon>
        <taxon>Ecdysozoa</taxon>
        <taxon>Arthropoda</taxon>
        <taxon>Hexapoda</taxon>
        <taxon>Insecta</taxon>
        <taxon>Pterygota</taxon>
        <taxon>Neoptera</taxon>
        <taxon>Polyneoptera</taxon>
        <taxon>Dictyoptera</taxon>
        <taxon>Blattodea</taxon>
        <taxon>Blattoidea</taxon>
        <taxon>Blattidae</taxon>
        <taxon>Blattinae</taxon>
        <taxon>Periplaneta</taxon>
    </lineage>
</organism>
<name>A0ABQ8TXP2_PERAM</name>
<sequence>YHTCSHHKVGPTVTQVTAPVNHGEGPHWDAETGVLFFVDIASELVNKYDPATNEVTHAQFVGGGVTLVIPVKGTKTQQLLTTRGHDVILVNWNQQNATFDSTTNVNNVTVIATVETEANKSGNRWNDGKADVNGRLWAAETIGMLRQAFNNDALGKSQVYEWFSHFKSGKISTEDMPRPGCSSTGRNDENIAKMKRALDEDRRKTIDEVSEQTNLVKCTKFVPRLLRDDQRENRVRVCRDLKSEVQNDPNFLKRIVTGDESWCYGYEPESKQASSQWKTQNSPRPKKARQVRSNVETMSICTMGPEPIVGQVTPDQGAFYLLKPDTKPITEVTPVSISNGLAWNRDNTLLYYIDTATDQVDVFDFNLEQATISNRRKVFNLQENGVAGHPDGMTIDSNENLWIACFDGGQVINVNPYSGELIQSVPIPASRVTSAMFGGPHLDTLYVTTSRLGLSDEEQQQQPLAGSVFAITGLGVSALAPANNALPNLGKHK</sequence>
<protein>
    <recommendedName>
        <fullName evidence="9">Regucalcin</fullName>
        <ecNumber evidence="8">3.1.1.17</ecNumber>
    </recommendedName>
    <alternativeName>
        <fullName evidence="14">Gluconolactonase</fullName>
    </alternativeName>
</protein>
<comment type="cofactor">
    <cofactor evidence="3">
        <name>Mn(2+)</name>
        <dbReference type="ChEBI" id="CHEBI:29035"/>
    </cofactor>
</comment>
<keyword evidence="17" id="KW-1185">Reference proteome</keyword>
<dbReference type="InterPro" id="IPR008367">
    <property type="entry name" value="Regucalcin"/>
</dbReference>
<evidence type="ECO:0000256" key="1">
    <source>
        <dbReference type="ARBA" id="ARBA00001589"/>
    </source>
</evidence>
<evidence type="ECO:0000256" key="7">
    <source>
        <dbReference type="ARBA" id="ARBA00008853"/>
    </source>
</evidence>
<proteinExistence type="inferred from homology"/>
<dbReference type="EC" id="3.1.1.17" evidence="8"/>
<feature type="domain" description="SMP-30/Gluconolactonase/LRE-like region" evidence="15">
    <location>
        <begin position="23"/>
        <end position="140"/>
    </location>
</feature>
<evidence type="ECO:0000256" key="9">
    <source>
        <dbReference type="ARBA" id="ARBA00016808"/>
    </source>
</evidence>
<dbReference type="SUPFAM" id="SSF63829">
    <property type="entry name" value="Calcium-dependent phosphotriesterase"/>
    <property type="match status" value="2"/>
</dbReference>
<dbReference type="Gene3D" id="2.120.10.30">
    <property type="entry name" value="TolB, C-terminal domain"/>
    <property type="match status" value="2"/>
</dbReference>
<comment type="cofactor">
    <cofactor evidence="4">
        <name>Mg(2+)</name>
        <dbReference type="ChEBI" id="CHEBI:18420"/>
    </cofactor>
</comment>
<keyword evidence="12" id="KW-0378">Hydrolase</keyword>
<comment type="cofactor">
    <cofactor evidence="5">
        <name>Zn(2+)</name>
        <dbReference type="ChEBI" id="CHEBI:29105"/>
    </cofactor>
</comment>
<dbReference type="PANTHER" id="PTHR10907">
    <property type="entry name" value="REGUCALCIN"/>
    <property type="match status" value="1"/>
</dbReference>
<comment type="similarity">
    <text evidence="7">Belongs to the SMP-30/CGR1 family.</text>
</comment>
<dbReference type="EMBL" id="JAJSOF020000003">
    <property type="protein sequence ID" value="KAJ4450045.1"/>
    <property type="molecule type" value="Genomic_DNA"/>
</dbReference>
<keyword evidence="11" id="KW-0479">Metal-binding</keyword>